<accession>A0A2P6SLB1</accession>
<organism evidence="2 3">
    <name type="scientific">Rosa chinensis</name>
    <name type="common">China rose</name>
    <dbReference type="NCBI Taxonomy" id="74649"/>
    <lineage>
        <taxon>Eukaryota</taxon>
        <taxon>Viridiplantae</taxon>
        <taxon>Streptophyta</taxon>
        <taxon>Embryophyta</taxon>
        <taxon>Tracheophyta</taxon>
        <taxon>Spermatophyta</taxon>
        <taxon>Magnoliopsida</taxon>
        <taxon>eudicotyledons</taxon>
        <taxon>Gunneridae</taxon>
        <taxon>Pentapetalae</taxon>
        <taxon>rosids</taxon>
        <taxon>fabids</taxon>
        <taxon>Rosales</taxon>
        <taxon>Rosaceae</taxon>
        <taxon>Rosoideae</taxon>
        <taxon>Rosoideae incertae sedis</taxon>
        <taxon>Rosa</taxon>
    </lineage>
</organism>
<evidence type="ECO:0000313" key="2">
    <source>
        <dbReference type="EMBL" id="PRQ59475.1"/>
    </source>
</evidence>
<feature type="transmembrane region" description="Helical" evidence="1">
    <location>
        <begin position="34"/>
        <end position="61"/>
    </location>
</feature>
<sequence>MRFLRCFVFEENRLSCSRSILICWCFQSLVRRKYIGVFSVLAACLILEVDKFHVFFLGVLFRILSS</sequence>
<proteinExistence type="predicted"/>
<keyword evidence="1" id="KW-1133">Transmembrane helix</keyword>
<dbReference type="AlphaFoldDB" id="A0A2P6SLB1"/>
<keyword evidence="1" id="KW-0812">Transmembrane</keyword>
<evidence type="ECO:0000256" key="1">
    <source>
        <dbReference type="SAM" id="Phobius"/>
    </source>
</evidence>
<dbReference type="Gramene" id="PRQ59475">
    <property type="protein sequence ID" value="PRQ59475"/>
    <property type="gene ID" value="RchiOBHm_Chr1g0370591"/>
</dbReference>
<keyword evidence="1" id="KW-0472">Membrane</keyword>
<dbReference type="EMBL" id="PDCK01000039">
    <property type="protein sequence ID" value="PRQ59475.1"/>
    <property type="molecule type" value="Genomic_DNA"/>
</dbReference>
<protein>
    <submittedName>
        <fullName evidence="2">Uncharacterized protein</fullName>
    </submittedName>
</protein>
<comment type="caution">
    <text evidence="2">The sequence shown here is derived from an EMBL/GenBank/DDBJ whole genome shotgun (WGS) entry which is preliminary data.</text>
</comment>
<name>A0A2P6SLB1_ROSCH</name>
<gene>
    <name evidence="2" type="ORF">RchiOBHm_Chr1g0370591</name>
</gene>
<dbReference type="Proteomes" id="UP000238479">
    <property type="component" value="Chromosome 1"/>
</dbReference>
<evidence type="ECO:0000313" key="3">
    <source>
        <dbReference type="Proteomes" id="UP000238479"/>
    </source>
</evidence>
<keyword evidence="3" id="KW-1185">Reference proteome</keyword>
<reference evidence="2 3" key="1">
    <citation type="journal article" date="2018" name="Nat. Genet.">
        <title>The Rosa genome provides new insights in the design of modern roses.</title>
        <authorList>
            <person name="Bendahmane M."/>
        </authorList>
    </citation>
    <scope>NUCLEOTIDE SEQUENCE [LARGE SCALE GENOMIC DNA]</scope>
    <source>
        <strain evidence="3">cv. Old Blush</strain>
    </source>
</reference>